<gene>
    <name evidence="3" type="ORF">N7492_001133</name>
</gene>
<dbReference type="OrthoDB" id="541052at2759"/>
<dbReference type="Pfam" id="PF05686">
    <property type="entry name" value="Glyco_transf_90"/>
    <property type="match status" value="1"/>
</dbReference>
<dbReference type="AlphaFoldDB" id="A0A9W9M0W2"/>
<dbReference type="PANTHER" id="PTHR12203">
    <property type="entry name" value="KDEL LYS-ASP-GLU-LEU CONTAINING - RELATED"/>
    <property type="match status" value="1"/>
</dbReference>
<organism evidence="3 4">
    <name type="scientific">Penicillium capsulatum</name>
    <dbReference type="NCBI Taxonomy" id="69766"/>
    <lineage>
        <taxon>Eukaryota</taxon>
        <taxon>Fungi</taxon>
        <taxon>Dikarya</taxon>
        <taxon>Ascomycota</taxon>
        <taxon>Pezizomycotina</taxon>
        <taxon>Eurotiomycetes</taxon>
        <taxon>Eurotiomycetidae</taxon>
        <taxon>Eurotiales</taxon>
        <taxon>Aspergillaceae</taxon>
        <taxon>Penicillium</taxon>
    </lineage>
</organism>
<keyword evidence="1" id="KW-1133">Transmembrane helix</keyword>
<proteinExistence type="predicted"/>
<keyword evidence="1" id="KW-0472">Membrane</keyword>
<reference evidence="3" key="2">
    <citation type="journal article" date="2023" name="IMA Fungus">
        <title>Comparative genomic study of the Penicillium genus elucidates a diverse pangenome and 15 lateral gene transfer events.</title>
        <authorList>
            <person name="Petersen C."/>
            <person name="Sorensen T."/>
            <person name="Nielsen M.R."/>
            <person name="Sondergaard T.E."/>
            <person name="Sorensen J.L."/>
            <person name="Fitzpatrick D.A."/>
            <person name="Frisvad J.C."/>
            <person name="Nielsen K.L."/>
        </authorList>
    </citation>
    <scope>NUCLEOTIDE SEQUENCE</scope>
    <source>
        <strain evidence="3">IBT 21917</strain>
    </source>
</reference>
<accession>A0A9W9M0W2</accession>
<comment type="caution">
    <text evidence="3">The sequence shown here is derived from an EMBL/GenBank/DDBJ whole genome shotgun (WGS) entry which is preliminary data.</text>
</comment>
<keyword evidence="4" id="KW-1185">Reference proteome</keyword>
<dbReference type="InterPro" id="IPR006598">
    <property type="entry name" value="CAP10"/>
</dbReference>
<protein>
    <submittedName>
        <fullName evidence="3">Lipopolysaccharide-modifying protein</fullName>
    </submittedName>
</protein>
<reference evidence="3" key="1">
    <citation type="submission" date="2022-11" db="EMBL/GenBank/DDBJ databases">
        <authorList>
            <person name="Petersen C."/>
        </authorList>
    </citation>
    <scope>NUCLEOTIDE SEQUENCE</scope>
    <source>
        <strain evidence="3">IBT 21917</strain>
    </source>
</reference>
<feature type="transmembrane region" description="Helical" evidence="1">
    <location>
        <begin position="33"/>
        <end position="50"/>
    </location>
</feature>
<feature type="domain" description="Glycosyl transferase CAP10" evidence="2">
    <location>
        <begin position="297"/>
        <end position="595"/>
    </location>
</feature>
<dbReference type="Proteomes" id="UP001146351">
    <property type="component" value="Unassembled WGS sequence"/>
</dbReference>
<evidence type="ECO:0000256" key="1">
    <source>
        <dbReference type="SAM" id="Phobius"/>
    </source>
</evidence>
<keyword evidence="1" id="KW-0812">Transmembrane</keyword>
<dbReference type="SMART" id="SM00672">
    <property type="entry name" value="CAP10"/>
    <property type="match status" value="1"/>
</dbReference>
<evidence type="ECO:0000313" key="4">
    <source>
        <dbReference type="Proteomes" id="UP001146351"/>
    </source>
</evidence>
<sequence length="598" mass="69244">MKSMLPQSWQQGQYRVLGMPQGASRSSAAHGRIWKWGGLAAVILFMLWMLCSPKTTFFELNEHGLCEHPVARLVRDAEQSFNTTLERQSKSLEEAVAEYRRRYRMPPPPHFDKWYEFARERGTVLIDEFDTIYHAILPFWGVTPSVIRSRVREDLGYENRLMGVSIRKGVVVPLAKGQGDFQDVATQEILSLFGKWLPDMDLAFNIHDEPRVVVAHEDLHRMAMKGRSAQSRLNLDTENLNNTFSNTPVHPISTVTTTRFNDIERQETWLYSRLSCPPDTPARDLDGGAPDNSSAYAVEPLGFVFNQTAASDICLSPSLRRRLGLFDHPNAFKLTNELTPVFSTSRPSSFQDIVVPSPWYYKDLMSFNSSAAVPWDDKTPDLYWRGGSTGGVSVGGSWRNLQRQYVLDKLTNPESVYHTLRKKEDVKCKAEGGHTWEIQEADQAEMQSKFNTYFIGISHCEEDCWEENSHFFVAPFDDQREAWKHRYLLDLDGFAYSGRFYAFMRSASVPFKLTLFREWHENVLIPWLHYVPINKDVEEVPELIRFFEHDRAGQVIARRIGEEGQKWALRTLRNEDIEVYMFRLFLEYVLDLLIDDWH</sequence>
<dbReference type="InterPro" id="IPR051091">
    <property type="entry name" value="O-Glucosyltr/Glycosyltrsf_90"/>
</dbReference>
<evidence type="ECO:0000313" key="3">
    <source>
        <dbReference type="EMBL" id="KAJ5183517.1"/>
    </source>
</evidence>
<evidence type="ECO:0000259" key="2">
    <source>
        <dbReference type="SMART" id="SM00672"/>
    </source>
</evidence>
<dbReference type="EMBL" id="JAPQKO010000001">
    <property type="protein sequence ID" value="KAJ5183517.1"/>
    <property type="molecule type" value="Genomic_DNA"/>
</dbReference>
<dbReference type="PANTHER" id="PTHR12203:SF104">
    <property type="entry name" value="PROTEIN CAP1, PUTATIVE (AFU_ORTHOLOGUE AFUA_1G05595)-RELATED"/>
    <property type="match status" value="1"/>
</dbReference>
<name>A0A9W9M0W2_9EURO</name>